<sequence>MNYDRKLLPARIAKVFISETKDDQAVFLASDPVADGHPEAHKEPIHLKSIRDTVVNVPTT</sequence>
<dbReference type="EMBL" id="VDEP01000071">
    <property type="protein sequence ID" value="KAA1133604.1"/>
    <property type="molecule type" value="Genomic_DNA"/>
</dbReference>
<reference evidence="1 2" key="1">
    <citation type="submission" date="2019-05" db="EMBL/GenBank/DDBJ databases">
        <title>Emergence of the Ug99 lineage of the wheat stem rust pathogen through somatic hybridization.</title>
        <authorList>
            <person name="Li F."/>
            <person name="Upadhyaya N.M."/>
            <person name="Sperschneider J."/>
            <person name="Matny O."/>
            <person name="Nguyen-Phuc H."/>
            <person name="Mago R."/>
            <person name="Raley C."/>
            <person name="Miller M.E."/>
            <person name="Silverstein K.A.T."/>
            <person name="Henningsen E."/>
            <person name="Hirsch C.D."/>
            <person name="Visser B."/>
            <person name="Pretorius Z.A."/>
            <person name="Steffenson B.J."/>
            <person name="Schwessinger B."/>
            <person name="Dodds P.N."/>
            <person name="Figueroa M."/>
        </authorList>
    </citation>
    <scope>NUCLEOTIDE SEQUENCE [LARGE SCALE GENOMIC DNA]</scope>
    <source>
        <strain evidence="1 2">Ug99</strain>
    </source>
</reference>
<gene>
    <name evidence="1" type="ORF">PGTUg99_026952</name>
</gene>
<organism evidence="1 2">
    <name type="scientific">Puccinia graminis f. sp. tritici</name>
    <dbReference type="NCBI Taxonomy" id="56615"/>
    <lineage>
        <taxon>Eukaryota</taxon>
        <taxon>Fungi</taxon>
        <taxon>Dikarya</taxon>
        <taxon>Basidiomycota</taxon>
        <taxon>Pucciniomycotina</taxon>
        <taxon>Pucciniomycetes</taxon>
        <taxon>Pucciniales</taxon>
        <taxon>Pucciniaceae</taxon>
        <taxon>Puccinia</taxon>
    </lineage>
</organism>
<protein>
    <submittedName>
        <fullName evidence="1">Uncharacterized protein</fullName>
    </submittedName>
</protein>
<dbReference type="AlphaFoldDB" id="A0A5B0SAY6"/>
<dbReference type="Proteomes" id="UP000325313">
    <property type="component" value="Unassembled WGS sequence"/>
</dbReference>
<name>A0A5B0SAY6_PUCGR</name>
<accession>A0A5B0SAY6</accession>
<evidence type="ECO:0000313" key="2">
    <source>
        <dbReference type="Proteomes" id="UP000325313"/>
    </source>
</evidence>
<evidence type="ECO:0000313" key="1">
    <source>
        <dbReference type="EMBL" id="KAA1133604.1"/>
    </source>
</evidence>
<comment type="caution">
    <text evidence="1">The sequence shown here is derived from an EMBL/GenBank/DDBJ whole genome shotgun (WGS) entry which is preliminary data.</text>
</comment>
<proteinExistence type="predicted"/>